<evidence type="ECO:0000313" key="2">
    <source>
        <dbReference type="Proteomes" id="UP001362999"/>
    </source>
</evidence>
<protein>
    <submittedName>
        <fullName evidence="1">Uncharacterized protein</fullName>
    </submittedName>
</protein>
<sequence>MDWVMHRMGFNDNLTVQNPLTLDSISVSAGLDGISLVAFDHTFTSPLVVPPLGTVNSGNIADVPLVQTLNALLAIVSSGVLDLLDVGSDVRLVQAV</sequence>
<comment type="caution">
    <text evidence="1">The sequence shown here is derived from an EMBL/GenBank/DDBJ whole genome shotgun (WGS) entry which is preliminary data.</text>
</comment>
<proteinExistence type="predicted"/>
<keyword evidence="2" id="KW-1185">Reference proteome</keyword>
<reference evidence="1 2" key="1">
    <citation type="journal article" date="2024" name="J Genomics">
        <title>Draft genome sequencing and assembly of Favolaschia claudopus CIRM-BRFM 2984 isolated from oak limbs.</title>
        <authorList>
            <person name="Navarro D."/>
            <person name="Drula E."/>
            <person name="Chaduli D."/>
            <person name="Cazenave R."/>
            <person name="Ahrendt S."/>
            <person name="Wang J."/>
            <person name="Lipzen A."/>
            <person name="Daum C."/>
            <person name="Barry K."/>
            <person name="Grigoriev I.V."/>
            <person name="Favel A."/>
            <person name="Rosso M.N."/>
            <person name="Martin F."/>
        </authorList>
    </citation>
    <scope>NUCLEOTIDE SEQUENCE [LARGE SCALE GENOMIC DNA]</scope>
    <source>
        <strain evidence="1 2">CIRM-BRFM 2984</strain>
    </source>
</reference>
<gene>
    <name evidence="1" type="ORF">R3P38DRAFT_3204730</name>
</gene>
<accession>A0AAW0AQT5</accession>
<dbReference type="Proteomes" id="UP001362999">
    <property type="component" value="Unassembled WGS sequence"/>
</dbReference>
<name>A0AAW0AQT5_9AGAR</name>
<dbReference type="EMBL" id="JAWWNJ010000054">
    <property type="protein sequence ID" value="KAK7015445.1"/>
    <property type="molecule type" value="Genomic_DNA"/>
</dbReference>
<evidence type="ECO:0000313" key="1">
    <source>
        <dbReference type="EMBL" id="KAK7015445.1"/>
    </source>
</evidence>
<dbReference type="AlphaFoldDB" id="A0AAW0AQT5"/>
<organism evidence="1 2">
    <name type="scientific">Favolaschia claudopus</name>
    <dbReference type="NCBI Taxonomy" id="2862362"/>
    <lineage>
        <taxon>Eukaryota</taxon>
        <taxon>Fungi</taxon>
        <taxon>Dikarya</taxon>
        <taxon>Basidiomycota</taxon>
        <taxon>Agaricomycotina</taxon>
        <taxon>Agaricomycetes</taxon>
        <taxon>Agaricomycetidae</taxon>
        <taxon>Agaricales</taxon>
        <taxon>Marasmiineae</taxon>
        <taxon>Mycenaceae</taxon>
        <taxon>Favolaschia</taxon>
    </lineage>
</organism>